<proteinExistence type="predicted"/>
<evidence type="ECO:0000313" key="1">
    <source>
        <dbReference type="EMBL" id="QSX00887.1"/>
    </source>
</evidence>
<dbReference type="AlphaFoldDB" id="A0A8A2VHR6"/>
<gene>
    <name evidence="1" type="ORF">J0X25_07990</name>
</gene>
<dbReference type="GeneID" id="63187237"/>
<accession>A0A8A2VHR6</accession>
<name>A0A8A2VHR6_9EURY</name>
<dbReference type="RefSeq" id="WP_207290603.1">
    <property type="nucleotide sequence ID" value="NZ_CP071462.1"/>
</dbReference>
<dbReference type="KEGG" id="hakz:J0X25_07990"/>
<reference evidence="1 2" key="1">
    <citation type="submission" date="2021-03" db="EMBL/GenBank/DDBJ databases">
        <title>Haloterrigena longa sp. nov. and Haloterrigena limicola sp. nov., extremely halophilic archaea isolated from a salt lake.</title>
        <authorList>
            <person name="Henglin C."/>
        </authorList>
    </citation>
    <scope>NUCLEOTIDE SEQUENCE [LARGE SCALE GENOMIC DNA]</scope>
    <source>
        <strain evidence="1 2">KZCA68</strain>
    </source>
</reference>
<sequence length="431" mass="49901">MNSDTSPEEITDVVDLYVVRRKFQAILNGEEDARNRTVQQAISEIGSPSSREAFNEWFASLESEESQLIADVLKKGQKEEILEKRKYKIPHFESTDYKEAHKVRDDISLSEATYYDSYFKFSNGSMSIFSVIEMDPILKTVSKEASDKEEAQSMFRELIQEHDYPRDYRKAAREIPLPLVGGLENNPRPRIVRFEDPRHLYVELWSFGKEKNVYHPEQGETLSFQSRAKSQIRIHIDRGLIEYTSTRDTKAHEETDMSHIESIFSFDGELRTDGGSQGRFATLTDEDITSEDIWNVIQNIGVFSTLESFEAKNATISYSSVNKRDVKKGPSRDDIKRDTKLRRANVQILIEDPADKCEFIEPEYIFEEHDFDDDDNIEQVIQELTDKEGYNELTPFTISIHAKNDTIQIDKESCQPSTRAKVFDHVMDQLE</sequence>
<dbReference type="Proteomes" id="UP000663203">
    <property type="component" value="Chromosome"/>
</dbReference>
<keyword evidence="2" id="KW-1185">Reference proteome</keyword>
<evidence type="ECO:0000313" key="2">
    <source>
        <dbReference type="Proteomes" id="UP000663203"/>
    </source>
</evidence>
<organism evidence="1 2">
    <name type="scientific">Haloterrigena alkaliphila</name>
    <dbReference type="NCBI Taxonomy" id="2816475"/>
    <lineage>
        <taxon>Archaea</taxon>
        <taxon>Methanobacteriati</taxon>
        <taxon>Methanobacteriota</taxon>
        <taxon>Stenosarchaea group</taxon>
        <taxon>Halobacteria</taxon>
        <taxon>Halobacteriales</taxon>
        <taxon>Natrialbaceae</taxon>
        <taxon>Haloterrigena</taxon>
    </lineage>
</organism>
<dbReference type="EMBL" id="CP071462">
    <property type="protein sequence ID" value="QSX00887.1"/>
    <property type="molecule type" value="Genomic_DNA"/>
</dbReference>
<protein>
    <submittedName>
        <fullName evidence="1">Uncharacterized protein</fullName>
    </submittedName>
</protein>